<keyword evidence="3" id="KW-0408">Iron</keyword>
<dbReference type="Proteomes" id="UP000195781">
    <property type="component" value="Unassembled WGS sequence"/>
</dbReference>
<evidence type="ECO:0000256" key="3">
    <source>
        <dbReference type="ARBA" id="ARBA00023004"/>
    </source>
</evidence>
<evidence type="ECO:0000259" key="7">
    <source>
        <dbReference type="Pfam" id="PF00149"/>
    </source>
</evidence>
<comment type="caution">
    <text evidence="8">The sequence shown here is derived from an EMBL/GenBank/DDBJ whole genome shotgun (WGS) entry which is preliminary data.</text>
</comment>
<name>A0A1Y3XQ19_9ACTN</name>
<dbReference type="GO" id="GO:0016787">
    <property type="term" value="F:hydrolase activity"/>
    <property type="evidence" value="ECO:0007669"/>
    <property type="project" value="UniProtKB-KW"/>
</dbReference>
<evidence type="ECO:0000256" key="1">
    <source>
        <dbReference type="ARBA" id="ARBA00022723"/>
    </source>
</evidence>
<keyword evidence="1" id="KW-0479">Metal-binding</keyword>
<sequence length="906" mass="94462">MSEVEPTPHAPLALNRRSFLKLVIDASGTAAAASALPATASAADAPTSYPQKFTFAIMSDVHYLSPDLIAQNAAYEIAENSDRKMFSESADILNRALEVVVEQAPDMVVVPGDLTKDGEYLGHEQVRDLFKRAQEQIAEQHDGKQTKFFVINGNHDLNNHHAKDFAQAGAEDTEAPDAQRTSPTQYKDEIWADFGYAEATACFDRSGTRDGSLSYVVRPCPGLTLIVVDSCSYNLPGDGTGLAQETQDGMTQELVDWVCAQAKAARAAGDVVVAMQHHGIVEHFGYEDEIFGEYLVNKNLSYTDVAEQYADAGISAIFTGHMHANDIAKHTSAAGNTIYDIETGSLVTYPSHMRLGSFEFAQTGDTLECTMTVDDQPLGTVDFSIAQAGGLNDVASQDITEYGKSRTLTVESVTTMLDGYVVDPLLAQVEASGGVKATIAGLLGCDANALDGQLWALLTGMLPTSIDDAIAQGFYISKKVLIMQVDVALFYNAASGRIEAWQLAETPATASALDVTLTPAEEEQIVNALSATPSTMAEGDECALYITAQDFSAFIDGLLAELDQKILLDTANGGQQALRDIVSALVKSLLESPVNDTYSVLGLVDFAYQDHLLGNEQSGGEAVSSAIAGIENDNLLGTLVGTQVNGLLAKDSAFMTLAGKVACVPSDLIKQEGSNVIGGLVVGPLLLGKVETLADLVELLTGSMLGLDLGGTVAGLVPSIELFGQPIPQLAAGALKALVTDENVNGASADESDHHLVMQAAATIPEEEAPSKSGLQNTIGSAEKVDTTGASSSAVKEFEAALAAARSVMSDPDATEAEISAAQTRLANAIKAVEESKAHGVQGSSGSSDGGSGNDDTSGNGNGNGDGNLLQTGGVSMTASLAAFLAGGGAIAAGIKARMSGRGNRE</sequence>
<accession>A0A1Y3XQ19</accession>
<organism evidence="8 9">
    <name type="scientific">[Collinsella] massiliensis</name>
    <dbReference type="NCBI Taxonomy" id="1232426"/>
    <lineage>
        <taxon>Bacteria</taxon>
        <taxon>Bacillati</taxon>
        <taxon>Actinomycetota</taxon>
        <taxon>Coriobacteriia</taxon>
        <taxon>Coriobacteriales</taxon>
        <taxon>Coriobacteriaceae</taxon>
        <taxon>Enorma</taxon>
    </lineage>
</organism>
<dbReference type="AlphaFoldDB" id="A0A1Y3XQ19"/>
<evidence type="ECO:0000313" key="8">
    <source>
        <dbReference type="EMBL" id="OUN85357.1"/>
    </source>
</evidence>
<dbReference type="InterPro" id="IPR004843">
    <property type="entry name" value="Calcineurin-like_PHP"/>
</dbReference>
<keyword evidence="9" id="KW-1185">Reference proteome</keyword>
<dbReference type="Pfam" id="PF00149">
    <property type="entry name" value="Metallophos"/>
    <property type="match status" value="1"/>
</dbReference>
<feature type="region of interest" description="Disordered" evidence="5">
    <location>
        <begin position="835"/>
        <end position="869"/>
    </location>
</feature>
<evidence type="ECO:0000313" key="9">
    <source>
        <dbReference type="Proteomes" id="UP000195781"/>
    </source>
</evidence>
<dbReference type="RefSeq" id="WP_094335997.1">
    <property type="nucleotide sequence ID" value="NZ_NFIE01000025.1"/>
</dbReference>
<keyword evidence="6" id="KW-0812">Transmembrane</keyword>
<evidence type="ECO:0000256" key="5">
    <source>
        <dbReference type="SAM" id="MobiDB-lite"/>
    </source>
</evidence>
<dbReference type="InterPro" id="IPR006311">
    <property type="entry name" value="TAT_signal"/>
</dbReference>
<evidence type="ECO:0000256" key="2">
    <source>
        <dbReference type="ARBA" id="ARBA00022801"/>
    </source>
</evidence>
<dbReference type="PANTHER" id="PTHR42988:SF2">
    <property type="entry name" value="CYCLIC NUCLEOTIDE PHOSPHODIESTERASE CBUA0032-RELATED"/>
    <property type="match status" value="1"/>
</dbReference>
<dbReference type="SUPFAM" id="SSF56300">
    <property type="entry name" value="Metallo-dependent phosphatases"/>
    <property type="match status" value="1"/>
</dbReference>
<feature type="transmembrane region" description="Helical" evidence="6">
    <location>
        <begin position="874"/>
        <end position="895"/>
    </location>
</feature>
<dbReference type="Gene3D" id="3.60.21.10">
    <property type="match status" value="1"/>
</dbReference>
<dbReference type="EMBL" id="NFIE01000025">
    <property type="protein sequence ID" value="OUN85357.1"/>
    <property type="molecule type" value="Genomic_DNA"/>
</dbReference>
<dbReference type="OrthoDB" id="9809781at2"/>
<dbReference type="GO" id="GO:0046872">
    <property type="term" value="F:metal ion binding"/>
    <property type="evidence" value="ECO:0007669"/>
    <property type="project" value="UniProtKB-KW"/>
</dbReference>
<keyword evidence="6" id="KW-0472">Membrane</keyword>
<gene>
    <name evidence="8" type="ORF">B5G02_09215</name>
</gene>
<keyword evidence="2" id="KW-0378">Hydrolase</keyword>
<protein>
    <recommendedName>
        <fullName evidence="7">Calcineurin-like phosphoesterase domain-containing protein</fullName>
    </recommendedName>
</protein>
<comment type="similarity">
    <text evidence="4">Belongs to the cyclic nucleotide phosphodiesterase class-III family.</text>
</comment>
<proteinExistence type="inferred from homology"/>
<evidence type="ECO:0000256" key="4">
    <source>
        <dbReference type="ARBA" id="ARBA00025742"/>
    </source>
</evidence>
<evidence type="ECO:0000256" key="6">
    <source>
        <dbReference type="SAM" id="Phobius"/>
    </source>
</evidence>
<dbReference type="InterPro" id="IPR029052">
    <property type="entry name" value="Metallo-depent_PP-like"/>
</dbReference>
<dbReference type="PANTHER" id="PTHR42988">
    <property type="entry name" value="PHOSPHOHYDROLASE"/>
    <property type="match status" value="1"/>
</dbReference>
<reference evidence="9" key="1">
    <citation type="submission" date="2017-04" db="EMBL/GenBank/DDBJ databases">
        <title>Function of individual gut microbiota members based on whole genome sequencing of pure cultures obtained from chicken caecum.</title>
        <authorList>
            <person name="Medvecky M."/>
            <person name="Cejkova D."/>
            <person name="Polansky O."/>
            <person name="Karasova D."/>
            <person name="Kubasova T."/>
            <person name="Cizek A."/>
            <person name="Rychlik I."/>
        </authorList>
    </citation>
    <scope>NUCLEOTIDE SEQUENCE [LARGE SCALE GENOMIC DNA]</scope>
    <source>
        <strain evidence="9">An5</strain>
    </source>
</reference>
<dbReference type="PROSITE" id="PS51318">
    <property type="entry name" value="TAT"/>
    <property type="match status" value="1"/>
</dbReference>
<keyword evidence="6" id="KW-1133">Transmembrane helix</keyword>
<dbReference type="InterPro" id="IPR050884">
    <property type="entry name" value="CNP_phosphodiesterase-III"/>
</dbReference>
<dbReference type="Gene3D" id="1.20.1270.90">
    <property type="entry name" value="AF1782-like"/>
    <property type="match status" value="1"/>
</dbReference>
<feature type="domain" description="Calcineurin-like phosphoesterase" evidence="7">
    <location>
        <begin position="54"/>
        <end position="324"/>
    </location>
</feature>